<proteinExistence type="predicted"/>
<gene>
    <name evidence="1" type="ORF">LV85_02875</name>
</gene>
<name>A0A2W7SGF7_9BACT</name>
<accession>A0A2W7SGF7</accession>
<evidence type="ECO:0000313" key="1">
    <source>
        <dbReference type="EMBL" id="PZX49812.1"/>
    </source>
</evidence>
<dbReference type="Proteomes" id="UP000248882">
    <property type="component" value="Unassembled WGS sequence"/>
</dbReference>
<reference evidence="1 2" key="1">
    <citation type="submission" date="2018-06" db="EMBL/GenBank/DDBJ databases">
        <title>Genomic Encyclopedia of Archaeal and Bacterial Type Strains, Phase II (KMG-II): from individual species to whole genera.</title>
        <authorList>
            <person name="Goeker M."/>
        </authorList>
    </citation>
    <scope>NUCLEOTIDE SEQUENCE [LARGE SCALE GENOMIC DNA]</scope>
    <source>
        <strain evidence="1 2">DSM 19830</strain>
    </source>
</reference>
<dbReference type="EMBL" id="QKZT01000013">
    <property type="protein sequence ID" value="PZX49812.1"/>
    <property type="molecule type" value="Genomic_DNA"/>
</dbReference>
<dbReference type="RefSeq" id="WP_111320583.1">
    <property type="nucleotide sequence ID" value="NZ_QKZT01000013.1"/>
</dbReference>
<dbReference type="AlphaFoldDB" id="A0A2W7SGF7"/>
<organism evidence="1 2">
    <name type="scientific">Algoriphagus chordae</name>
    <dbReference type="NCBI Taxonomy" id="237019"/>
    <lineage>
        <taxon>Bacteria</taxon>
        <taxon>Pseudomonadati</taxon>
        <taxon>Bacteroidota</taxon>
        <taxon>Cytophagia</taxon>
        <taxon>Cytophagales</taxon>
        <taxon>Cyclobacteriaceae</taxon>
        <taxon>Algoriphagus</taxon>
    </lineage>
</organism>
<sequence length="59" mass="6847">MKYFATYEIPKHKLLPLIGEEVKNGITGSTTYFIKDFVSVESIELLKDSKGIFQIFWEC</sequence>
<evidence type="ECO:0000313" key="2">
    <source>
        <dbReference type="Proteomes" id="UP000248882"/>
    </source>
</evidence>
<keyword evidence="2" id="KW-1185">Reference proteome</keyword>
<comment type="caution">
    <text evidence="1">The sequence shown here is derived from an EMBL/GenBank/DDBJ whole genome shotgun (WGS) entry which is preliminary data.</text>
</comment>
<protein>
    <submittedName>
        <fullName evidence="1">Uncharacterized protein</fullName>
    </submittedName>
</protein>